<dbReference type="GO" id="GO:0005634">
    <property type="term" value="C:nucleus"/>
    <property type="evidence" value="ECO:0007669"/>
    <property type="project" value="UniProtKB-SubCell"/>
</dbReference>
<gene>
    <name evidence="14" type="ORF">PVIIG_05953</name>
</gene>
<evidence type="ECO:0000256" key="12">
    <source>
        <dbReference type="SAM" id="MobiDB-lite"/>
    </source>
</evidence>
<evidence type="ECO:0000256" key="9">
    <source>
        <dbReference type="ARBA" id="ARBA00023315"/>
    </source>
</evidence>
<keyword evidence="6" id="KW-0963">Cytoplasm</keyword>
<feature type="compositionally biased region" description="Basic residues" evidence="12">
    <location>
        <begin position="24"/>
        <end position="48"/>
    </location>
</feature>
<evidence type="ECO:0000256" key="1">
    <source>
        <dbReference type="ARBA" id="ARBA00004123"/>
    </source>
</evidence>
<comment type="subcellular location">
    <subcellularLocation>
        <location evidence="2">Cytoplasm</location>
    </subcellularLocation>
    <subcellularLocation>
        <location evidence="1">Nucleus</location>
    </subcellularLocation>
</comment>
<keyword evidence="7 14" id="KW-0808">Transferase</keyword>
<organism evidence="14 15">
    <name type="scientific">Plasmodium vivax India VII</name>
    <dbReference type="NCBI Taxonomy" id="1077284"/>
    <lineage>
        <taxon>Eukaryota</taxon>
        <taxon>Sar</taxon>
        <taxon>Alveolata</taxon>
        <taxon>Apicomplexa</taxon>
        <taxon>Aconoidasida</taxon>
        <taxon>Haemosporida</taxon>
        <taxon>Plasmodiidae</taxon>
        <taxon>Plasmodium</taxon>
        <taxon>Plasmodium (Plasmodium)</taxon>
    </lineage>
</organism>
<dbReference type="SUPFAM" id="SSF55729">
    <property type="entry name" value="Acyl-CoA N-acyltransferases (Nat)"/>
    <property type="match status" value="1"/>
</dbReference>
<dbReference type="GO" id="GO:1990189">
    <property type="term" value="F:protein N-terminal-serine acetyltransferase activity"/>
    <property type="evidence" value="ECO:0007669"/>
    <property type="project" value="UniProtKB-EC"/>
</dbReference>
<feature type="compositionally biased region" description="Basic and acidic residues" evidence="12">
    <location>
        <begin position="1"/>
        <end position="10"/>
    </location>
</feature>
<dbReference type="InterPro" id="IPR000182">
    <property type="entry name" value="GNAT_dom"/>
</dbReference>
<dbReference type="GO" id="GO:0005737">
    <property type="term" value="C:cytoplasm"/>
    <property type="evidence" value="ECO:0007669"/>
    <property type="project" value="UniProtKB-SubCell"/>
</dbReference>
<dbReference type="PANTHER" id="PTHR20531">
    <property type="entry name" value="N-ALPHA-ACETYLTRANSFERASE 40"/>
    <property type="match status" value="1"/>
</dbReference>
<evidence type="ECO:0000256" key="3">
    <source>
        <dbReference type="ARBA" id="ARBA00008870"/>
    </source>
</evidence>
<dbReference type="PROSITE" id="PS51186">
    <property type="entry name" value="GNAT"/>
    <property type="match status" value="1"/>
</dbReference>
<feature type="region of interest" description="Disordered" evidence="12">
    <location>
        <begin position="1"/>
        <end position="50"/>
    </location>
</feature>
<dbReference type="EC" id="2.3.1.257" evidence="4"/>
<feature type="region of interest" description="Disordered" evidence="12">
    <location>
        <begin position="186"/>
        <end position="206"/>
    </location>
</feature>
<reference evidence="14 15" key="1">
    <citation type="submission" date="2011-08" db="EMBL/GenBank/DDBJ databases">
        <title>The Genome Sequence of Plasmodium vivax India VII.</title>
        <authorList>
            <consortium name="The Broad Institute Genome Sequencing Platform"/>
            <consortium name="The Broad Institute Genome Sequencing Center for Infectious Disease"/>
            <person name="Neafsey D."/>
            <person name="Carlton J."/>
            <person name="Barnwell J."/>
            <person name="Collins W."/>
            <person name="Escalante A."/>
            <person name="Mullikin J."/>
            <person name="Saul A."/>
            <person name="Guigo R."/>
            <person name="Camara F."/>
            <person name="Young S.K."/>
            <person name="Zeng Q."/>
            <person name="Gargeya S."/>
            <person name="Fitzgerald M."/>
            <person name="Haas B."/>
            <person name="Abouelleil A."/>
            <person name="Alvarado L."/>
            <person name="Arachchi H.M."/>
            <person name="Berlin A."/>
            <person name="Brown A."/>
            <person name="Chapman S.B."/>
            <person name="Chen Z."/>
            <person name="Dunbar C."/>
            <person name="Freedman E."/>
            <person name="Gearin G."/>
            <person name="Gellesch M."/>
            <person name="Goldberg J."/>
            <person name="Griggs A."/>
            <person name="Gujja S."/>
            <person name="Heiman D."/>
            <person name="Howarth C."/>
            <person name="Larson L."/>
            <person name="Lui A."/>
            <person name="MacDonald P.J.P."/>
            <person name="Montmayeur A."/>
            <person name="Murphy C."/>
            <person name="Neiman D."/>
            <person name="Pearson M."/>
            <person name="Priest M."/>
            <person name="Roberts A."/>
            <person name="Saif S."/>
            <person name="Shea T."/>
            <person name="Shenoy N."/>
            <person name="Sisk P."/>
            <person name="Stolte C."/>
            <person name="Sykes S."/>
            <person name="Wortman J."/>
            <person name="Nusbaum C."/>
            <person name="Birren B."/>
        </authorList>
    </citation>
    <scope>NUCLEOTIDE SEQUENCE [LARGE SCALE GENOMIC DNA]</scope>
    <source>
        <strain evidence="14 15">India VII</strain>
    </source>
</reference>
<dbReference type="Proteomes" id="UP000053562">
    <property type="component" value="Unassembled WGS sequence"/>
</dbReference>
<evidence type="ECO:0000256" key="10">
    <source>
        <dbReference type="ARBA" id="ARBA00047821"/>
    </source>
</evidence>
<dbReference type="InterPro" id="IPR039949">
    <property type="entry name" value="NAA40"/>
</dbReference>
<dbReference type="OrthoDB" id="424551at2759"/>
<evidence type="ECO:0000313" key="15">
    <source>
        <dbReference type="Proteomes" id="UP000053562"/>
    </source>
</evidence>
<dbReference type="GO" id="GO:0043998">
    <property type="term" value="F:histone H2A acetyltransferase activity"/>
    <property type="evidence" value="ECO:0007669"/>
    <property type="project" value="InterPro"/>
</dbReference>
<dbReference type="CDD" id="cd04301">
    <property type="entry name" value="NAT_SF"/>
    <property type="match status" value="1"/>
</dbReference>
<accession>A0A0J9S7X1</accession>
<name>A0A0J9S7X1_PLAVI</name>
<comment type="similarity">
    <text evidence="3">Belongs to the acetyltransferase family. NAA40 subfamily.</text>
</comment>
<dbReference type="AlphaFoldDB" id="A0A0J9S7X1"/>
<dbReference type="PANTHER" id="PTHR20531:SF1">
    <property type="entry name" value="N-ALPHA-ACETYLTRANSFERASE 40"/>
    <property type="match status" value="1"/>
</dbReference>
<evidence type="ECO:0000256" key="5">
    <source>
        <dbReference type="ARBA" id="ARBA00015043"/>
    </source>
</evidence>
<evidence type="ECO:0000256" key="8">
    <source>
        <dbReference type="ARBA" id="ARBA00023242"/>
    </source>
</evidence>
<keyword evidence="9" id="KW-0012">Acyltransferase</keyword>
<evidence type="ECO:0000256" key="6">
    <source>
        <dbReference type="ARBA" id="ARBA00022490"/>
    </source>
</evidence>
<evidence type="ECO:0000256" key="2">
    <source>
        <dbReference type="ARBA" id="ARBA00004496"/>
    </source>
</evidence>
<comment type="catalytic activity">
    <reaction evidence="11">
        <text>N-terminal L-seryl-[histone H4] + acetyl-CoA = N-terminal N(alpha)-acetyl-L-seryl-[histone H4] + CoA + H(+)</text>
        <dbReference type="Rhea" id="RHEA:50596"/>
        <dbReference type="Rhea" id="RHEA-COMP:12740"/>
        <dbReference type="Rhea" id="RHEA-COMP:12743"/>
        <dbReference type="ChEBI" id="CHEBI:15378"/>
        <dbReference type="ChEBI" id="CHEBI:57287"/>
        <dbReference type="ChEBI" id="CHEBI:57288"/>
        <dbReference type="ChEBI" id="CHEBI:64738"/>
        <dbReference type="ChEBI" id="CHEBI:83690"/>
        <dbReference type="EC" id="2.3.1.257"/>
    </reaction>
</comment>
<evidence type="ECO:0000256" key="7">
    <source>
        <dbReference type="ARBA" id="ARBA00022679"/>
    </source>
</evidence>
<sequence length="350" mass="39701">MNNQSEEKVAQTDVVGTAAGKSSRISKTRRSIRKKGSRRRKDKGHAKHNNGELIRVVKNCKQNDSIFDFIDGSFRRYFLVKRGGGAGPQTGVGPGDHVDHADHADHADQGRAPPPFVFFQSVNAFELKKRQAGEAVFTTLLRMTKANMERLYNESNFLNRGWSDEKKWKELRSDRCKLILGFIQKHQPTEEETPSEEHPLTESLPTGSEANMSFLQRLQHSKGENEGKKDADDYLANLAEHSLVCFVHYRLTADYPPNEHTTICYLYEIQIVPEFTKMGIGKHLIGMLEALCKRIKVHKIVCTVLKSNVNAVSFYKTKCSFQVDESSPDNFASDDSEECEYEILKREVSS</sequence>
<dbReference type="Gene3D" id="3.40.630.30">
    <property type="match status" value="1"/>
</dbReference>
<keyword evidence="8" id="KW-0539">Nucleus</keyword>
<dbReference type="InterPro" id="IPR016181">
    <property type="entry name" value="Acyl_CoA_acyltransferase"/>
</dbReference>
<evidence type="ECO:0000313" key="14">
    <source>
        <dbReference type="EMBL" id="KMZ79035.1"/>
    </source>
</evidence>
<evidence type="ECO:0000256" key="4">
    <source>
        <dbReference type="ARBA" id="ARBA00012950"/>
    </source>
</evidence>
<evidence type="ECO:0000256" key="11">
    <source>
        <dbReference type="ARBA" id="ARBA00049524"/>
    </source>
</evidence>
<feature type="domain" description="N-acetyltransferase" evidence="13">
    <location>
        <begin position="183"/>
        <end position="346"/>
    </location>
</feature>
<proteinExistence type="inferred from homology"/>
<dbReference type="Pfam" id="PF00583">
    <property type="entry name" value="Acetyltransf_1"/>
    <property type="match status" value="1"/>
</dbReference>
<dbReference type="EMBL" id="KQ234357">
    <property type="protein sequence ID" value="KMZ79035.1"/>
    <property type="molecule type" value="Genomic_DNA"/>
</dbReference>
<protein>
    <recommendedName>
        <fullName evidence="5">N-alpha-acetyltransferase 40</fullName>
        <ecNumber evidence="4">2.3.1.257</ecNumber>
    </recommendedName>
</protein>
<dbReference type="GO" id="GO:0010485">
    <property type="term" value="F:histone H4 acetyltransferase activity"/>
    <property type="evidence" value="ECO:0007669"/>
    <property type="project" value="InterPro"/>
</dbReference>
<comment type="catalytic activity">
    <reaction evidence="10">
        <text>N-terminal L-seryl-[histone H2A] + acetyl-CoA = N-terminal N(alpha)-acetyl-L-seryl-[histone H2A] + CoA + H(+)</text>
        <dbReference type="Rhea" id="RHEA:50600"/>
        <dbReference type="Rhea" id="RHEA-COMP:12742"/>
        <dbReference type="Rhea" id="RHEA-COMP:12744"/>
        <dbReference type="ChEBI" id="CHEBI:15378"/>
        <dbReference type="ChEBI" id="CHEBI:57287"/>
        <dbReference type="ChEBI" id="CHEBI:57288"/>
        <dbReference type="ChEBI" id="CHEBI:64738"/>
        <dbReference type="ChEBI" id="CHEBI:83690"/>
        <dbReference type="EC" id="2.3.1.257"/>
    </reaction>
</comment>
<evidence type="ECO:0000259" key="13">
    <source>
        <dbReference type="PROSITE" id="PS51186"/>
    </source>
</evidence>